<dbReference type="AlphaFoldDB" id="A0A6G1L920"/>
<protein>
    <recommendedName>
        <fullName evidence="4">F-box domain-containing protein</fullName>
    </recommendedName>
</protein>
<dbReference type="OrthoDB" id="3438345at2759"/>
<evidence type="ECO:0000313" key="2">
    <source>
        <dbReference type="EMBL" id="KAF2768918.1"/>
    </source>
</evidence>
<evidence type="ECO:0000313" key="3">
    <source>
        <dbReference type="Proteomes" id="UP000799436"/>
    </source>
</evidence>
<reference evidence="2" key="1">
    <citation type="journal article" date="2020" name="Stud. Mycol.">
        <title>101 Dothideomycetes genomes: a test case for predicting lifestyles and emergence of pathogens.</title>
        <authorList>
            <person name="Haridas S."/>
            <person name="Albert R."/>
            <person name="Binder M."/>
            <person name="Bloem J."/>
            <person name="Labutti K."/>
            <person name="Salamov A."/>
            <person name="Andreopoulos B."/>
            <person name="Baker S."/>
            <person name="Barry K."/>
            <person name="Bills G."/>
            <person name="Bluhm B."/>
            <person name="Cannon C."/>
            <person name="Castanera R."/>
            <person name="Culley D."/>
            <person name="Daum C."/>
            <person name="Ezra D."/>
            <person name="Gonzalez J."/>
            <person name="Henrissat B."/>
            <person name="Kuo A."/>
            <person name="Liang C."/>
            <person name="Lipzen A."/>
            <person name="Lutzoni F."/>
            <person name="Magnuson J."/>
            <person name="Mondo S."/>
            <person name="Nolan M."/>
            <person name="Ohm R."/>
            <person name="Pangilinan J."/>
            <person name="Park H.-J."/>
            <person name="Ramirez L."/>
            <person name="Alfaro M."/>
            <person name="Sun H."/>
            <person name="Tritt A."/>
            <person name="Yoshinaga Y."/>
            <person name="Zwiers L.-H."/>
            <person name="Turgeon B."/>
            <person name="Goodwin S."/>
            <person name="Spatafora J."/>
            <person name="Crous P."/>
            <person name="Grigoriev I."/>
        </authorList>
    </citation>
    <scope>NUCLEOTIDE SEQUENCE</scope>
    <source>
        <strain evidence="2">CBS 116005</strain>
    </source>
</reference>
<keyword evidence="3" id="KW-1185">Reference proteome</keyword>
<evidence type="ECO:0008006" key="4">
    <source>
        <dbReference type="Google" id="ProtNLM"/>
    </source>
</evidence>
<accession>A0A6G1L920</accession>
<name>A0A6G1L920_9PEZI</name>
<feature type="region of interest" description="Disordered" evidence="1">
    <location>
        <begin position="272"/>
        <end position="302"/>
    </location>
</feature>
<proteinExistence type="predicted"/>
<organism evidence="2 3">
    <name type="scientific">Teratosphaeria nubilosa</name>
    <dbReference type="NCBI Taxonomy" id="161662"/>
    <lineage>
        <taxon>Eukaryota</taxon>
        <taxon>Fungi</taxon>
        <taxon>Dikarya</taxon>
        <taxon>Ascomycota</taxon>
        <taxon>Pezizomycotina</taxon>
        <taxon>Dothideomycetes</taxon>
        <taxon>Dothideomycetidae</taxon>
        <taxon>Mycosphaerellales</taxon>
        <taxon>Teratosphaeriaceae</taxon>
        <taxon>Teratosphaeria</taxon>
    </lineage>
</organism>
<feature type="compositionally biased region" description="Basic and acidic residues" evidence="1">
    <location>
        <begin position="273"/>
        <end position="288"/>
    </location>
</feature>
<dbReference type="EMBL" id="ML995839">
    <property type="protein sequence ID" value="KAF2768918.1"/>
    <property type="molecule type" value="Genomic_DNA"/>
</dbReference>
<gene>
    <name evidence="2" type="ORF">EJ03DRAFT_351757</name>
</gene>
<sequence>MAAPFEDLPVEIVEKVVCLLDLPDAGNLRLVSGALAAKSSQGSFKRYFVSKSVDLTRRSLEDFVRVTEAGSLGSLVEEITLVGIVWDTEYIANVVRDRSKRVTESTEPRPRTRQVELDDAAVADAAAELKVLREREVEAAAWGKDGGDVDFLRQAFGNLVRNGKDGGLKSLKTEVVVYRETSGTRSQPIEGGKWDLIWDAAAYAFRTVMRALAGSGLQVEELCLFGRQQRCSVASHELDGVDFGGAEMRKCLAALERSSLSFSLDFGSAPASEAHDDPCDGKRNRSQEHATPLSEPPANTLTGLPTLLQNTPQLQDLHLHFYSTTTKHEQRNTERQMLQVLFHTIAQTAPLTNLRTCRLRNLTASETSLLTFLQSSPLLSSLQLEEIHLLDPGSFAPVLEYLANEASNLIYLHLDTLWEKRLLYFEGEVGMPYFPSRGTGRGPNWVIRVGSEAVKRVVRARVSLGRPLGSPQAVRWRETRRREFGPP</sequence>
<dbReference type="Proteomes" id="UP000799436">
    <property type="component" value="Unassembled WGS sequence"/>
</dbReference>
<evidence type="ECO:0000256" key="1">
    <source>
        <dbReference type="SAM" id="MobiDB-lite"/>
    </source>
</evidence>